<proteinExistence type="predicted"/>
<evidence type="ECO:0000313" key="2">
    <source>
        <dbReference type="WBParaSite" id="JU765_v2.g18593.t1"/>
    </source>
</evidence>
<accession>A0AC34QR10</accession>
<dbReference type="Proteomes" id="UP000887576">
    <property type="component" value="Unplaced"/>
</dbReference>
<sequence length="268" mass="30625">MERSNKIRIITLDDATFDVEVDLLCHSLQLRKILENHSGIDEEFNVMEDAEPIRFRKTRSDVLRPIIEWLQNHKDDAISSSRNNRIVPDGVYIDDEHLNASFGDDEVQIMKWNGETTVVEDPKLSSLKHAVTQFKKSAFELYNLDANLPDNNPLGELLSKAKGLRASFGLERPLDNAEVSEMNDFCPPPSRSETFQLLHNLPDSSSEPLLSQSDIAFFKKIPKDILLQIIKTSRNMQLHELNRCASIFAAMNMGNTRESIEDYFNIHP</sequence>
<dbReference type="WBParaSite" id="JU765_v2.g18593.t1">
    <property type="protein sequence ID" value="JU765_v2.g18593.t1"/>
    <property type="gene ID" value="JU765_v2.g18593"/>
</dbReference>
<protein>
    <submittedName>
        <fullName evidence="2">SKP1 component POZ domain-containing protein</fullName>
    </submittedName>
</protein>
<organism evidence="1 2">
    <name type="scientific">Panagrolaimus sp. JU765</name>
    <dbReference type="NCBI Taxonomy" id="591449"/>
    <lineage>
        <taxon>Eukaryota</taxon>
        <taxon>Metazoa</taxon>
        <taxon>Ecdysozoa</taxon>
        <taxon>Nematoda</taxon>
        <taxon>Chromadorea</taxon>
        <taxon>Rhabditida</taxon>
        <taxon>Tylenchina</taxon>
        <taxon>Panagrolaimomorpha</taxon>
        <taxon>Panagrolaimoidea</taxon>
        <taxon>Panagrolaimidae</taxon>
        <taxon>Panagrolaimus</taxon>
    </lineage>
</organism>
<reference evidence="2" key="1">
    <citation type="submission" date="2022-11" db="UniProtKB">
        <authorList>
            <consortium name="WormBaseParasite"/>
        </authorList>
    </citation>
    <scope>IDENTIFICATION</scope>
</reference>
<evidence type="ECO:0000313" key="1">
    <source>
        <dbReference type="Proteomes" id="UP000887576"/>
    </source>
</evidence>
<name>A0AC34QR10_9BILA</name>